<keyword evidence="2" id="KW-1003">Cell membrane</keyword>
<dbReference type="Proteomes" id="UP000839052">
    <property type="component" value="Chromosome"/>
</dbReference>
<evidence type="ECO:0000256" key="2">
    <source>
        <dbReference type="ARBA" id="ARBA00022475"/>
    </source>
</evidence>
<feature type="transmembrane region" description="Helical" evidence="7">
    <location>
        <begin position="294"/>
        <end position="313"/>
    </location>
</feature>
<accession>A0ABN8APS7</accession>
<gene>
    <name evidence="8" type="ORF">NTG6680_2768</name>
</gene>
<name>A0ABN8APS7_9PROT</name>
<feature type="transmembrane region" description="Helical" evidence="7">
    <location>
        <begin position="95"/>
        <end position="113"/>
    </location>
</feature>
<dbReference type="InterPro" id="IPR000715">
    <property type="entry name" value="Glycosyl_transferase_4"/>
</dbReference>
<keyword evidence="4 7" id="KW-0812">Transmembrane</keyword>
<keyword evidence="9" id="KW-1185">Reference proteome</keyword>
<evidence type="ECO:0000256" key="7">
    <source>
        <dbReference type="SAM" id="Phobius"/>
    </source>
</evidence>
<evidence type="ECO:0000313" key="9">
    <source>
        <dbReference type="Proteomes" id="UP000839052"/>
    </source>
</evidence>
<feature type="transmembrane region" description="Helical" evidence="7">
    <location>
        <begin position="268"/>
        <end position="288"/>
    </location>
</feature>
<feature type="transmembrane region" description="Helical" evidence="7">
    <location>
        <begin position="6"/>
        <end position="22"/>
    </location>
</feature>
<organism evidence="8 9">
    <name type="scientific">Candidatus Nitrotoga arctica</name>
    <dbReference type="NCBI Taxonomy" id="453162"/>
    <lineage>
        <taxon>Bacteria</taxon>
        <taxon>Pseudomonadati</taxon>
        <taxon>Pseudomonadota</taxon>
        <taxon>Betaproteobacteria</taxon>
        <taxon>Nitrosomonadales</taxon>
        <taxon>Gallionellaceae</taxon>
        <taxon>Candidatus Nitrotoga</taxon>
    </lineage>
</organism>
<dbReference type="PANTHER" id="PTHR22926">
    <property type="entry name" value="PHOSPHO-N-ACETYLMURAMOYL-PENTAPEPTIDE-TRANSFERASE"/>
    <property type="match status" value="1"/>
</dbReference>
<keyword evidence="5 7" id="KW-1133">Transmembrane helix</keyword>
<feature type="transmembrane region" description="Helical" evidence="7">
    <location>
        <begin position="66"/>
        <end position="83"/>
    </location>
</feature>
<feature type="transmembrane region" description="Helical" evidence="7">
    <location>
        <begin position="167"/>
        <end position="185"/>
    </location>
</feature>
<comment type="subcellular location">
    <subcellularLocation>
        <location evidence="1">Cell membrane</location>
        <topology evidence="1">Multi-pass membrane protein</topology>
    </subcellularLocation>
</comment>
<protein>
    <submittedName>
        <fullName evidence="8">Glycosyl transferase</fullName>
    </submittedName>
</protein>
<evidence type="ECO:0000256" key="4">
    <source>
        <dbReference type="ARBA" id="ARBA00022692"/>
    </source>
</evidence>
<evidence type="ECO:0000313" key="8">
    <source>
        <dbReference type="EMBL" id="CAG9934017.1"/>
    </source>
</evidence>
<dbReference type="EMBL" id="OU912926">
    <property type="protein sequence ID" value="CAG9934017.1"/>
    <property type="molecule type" value="Genomic_DNA"/>
</dbReference>
<dbReference type="Pfam" id="PF00953">
    <property type="entry name" value="Glycos_transf_4"/>
    <property type="match status" value="1"/>
</dbReference>
<dbReference type="RefSeq" id="WP_239797708.1">
    <property type="nucleotide sequence ID" value="NZ_OU912926.1"/>
</dbReference>
<evidence type="ECO:0000256" key="3">
    <source>
        <dbReference type="ARBA" id="ARBA00022679"/>
    </source>
</evidence>
<keyword evidence="6 7" id="KW-0472">Membrane</keyword>
<feature type="transmembrane region" description="Helical" evidence="7">
    <location>
        <begin position="142"/>
        <end position="161"/>
    </location>
</feature>
<dbReference type="PANTHER" id="PTHR22926:SF3">
    <property type="entry name" value="UNDECAPRENYL-PHOSPHATE ALPHA-N-ACETYLGLUCOSAMINYL 1-PHOSPHATE TRANSFERASE"/>
    <property type="match status" value="1"/>
</dbReference>
<proteinExistence type="predicted"/>
<feature type="transmembrane region" description="Helical" evidence="7">
    <location>
        <begin position="43"/>
        <end position="60"/>
    </location>
</feature>
<keyword evidence="3 8" id="KW-0808">Transferase</keyword>
<evidence type="ECO:0000256" key="6">
    <source>
        <dbReference type="ARBA" id="ARBA00023136"/>
    </source>
</evidence>
<dbReference type="CDD" id="cd06854">
    <property type="entry name" value="GT_WbpL_WbcO_like"/>
    <property type="match status" value="1"/>
</dbReference>
<feature type="transmembrane region" description="Helical" evidence="7">
    <location>
        <begin position="219"/>
        <end position="238"/>
    </location>
</feature>
<reference evidence="8 9" key="1">
    <citation type="submission" date="2021-10" db="EMBL/GenBank/DDBJ databases">
        <authorList>
            <person name="Koch H."/>
        </authorList>
    </citation>
    <scope>NUCLEOTIDE SEQUENCE [LARGE SCALE GENOMIC DNA]</scope>
    <source>
        <strain evidence="8">6680</strain>
    </source>
</reference>
<dbReference type="GO" id="GO:0016740">
    <property type="term" value="F:transferase activity"/>
    <property type="evidence" value="ECO:0007669"/>
    <property type="project" value="UniProtKB-KW"/>
</dbReference>
<evidence type="ECO:0000256" key="5">
    <source>
        <dbReference type="ARBA" id="ARBA00022989"/>
    </source>
</evidence>
<sequence length="326" mass="36135">MSHYAPLIAALITMLVITIIVFSKAGKKIQDIPNERSLHVEPIPRIGGVGLMAGLLSAWALMVMSLAWWVVLPMILLFAVSLLDDVRGLPVRQRLLAHVAAAAILVLGSGLLAQGIAQALLVLLCVVWMTNLFNFMDGSDGLAGGMTFFGFTMYGVAALMHGADTQAMLNFSIGAAGLGLLYYNFYPAQVFMGDAGSIPLGFLSAAMGLWGWQQELWPGWFPLLVFSPFIIDASVTLLKRMLRREKISQAHREHYYQRLVQIGWGHRNVALFEYILMFAVGASAIWCLHQSTEWPWLLFLIWGGIYTGLMLILDNCWKAFQRSQRG</sequence>
<evidence type="ECO:0000256" key="1">
    <source>
        <dbReference type="ARBA" id="ARBA00004651"/>
    </source>
</evidence>